<dbReference type="PANTHER" id="PTHR43066">
    <property type="entry name" value="RHOMBOID-RELATED PROTEIN"/>
    <property type="match status" value="1"/>
</dbReference>
<dbReference type="PANTHER" id="PTHR43066:SF21">
    <property type="entry name" value="UBIQUITIN-ASSOCIATED DOMAIN-CONTAINING PROTEIN 2"/>
    <property type="match status" value="1"/>
</dbReference>
<dbReference type="GO" id="GO:0016020">
    <property type="term" value="C:membrane"/>
    <property type="evidence" value="ECO:0007669"/>
    <property type="project" value="UniProtKB-SubCell"/>
</dbReference>
<sequence length="330" mass="34967">MNSGPSGFYNAPVTKAIILTSAGLSLLGGLHGTARLLSLSYECIFRRHELWRLLTSATIFSSTPEILFGLYLVYFFRIFERQVGSNKYTIFALSSTILSTAFQLASLVALEGRFSGDLLTLCSGPYGLIFASFVPFFFDIPVSARFSVMSLKFSDKSFVYLAGLQLLLSSGRQSIIPGISGLLAGLTYRSNVFGIRRLKFPDFISSFVERTFSFLISRTPPTASGGRVAGPGAPGTGPTIARRLGGPSQGFSDQLIGGNGGLPGGPFLAPQTGLGVAATAAASPAPPPPEEAVQTLVSMGFDRSQAVRALAQARNDVHMATNLLLEGVGF</sequence>
<dbReference type="InterPro" id="IPR015940">
    <property type="entry name" value="UBA"/>
</dbReference>
<evidence type="ECO:0000256" key="3">
    <source>
        <dbReference type="ARBA" id="ARBA00022692"/>
    </source>
</evidence>
<evidence type="ECO:0000256" key="1">
    <source>
        <dbReference type="ARBA" id="ARBA00004141"/>
    </source>
</evidence>
<protein>
    <recommendedName>
        <fullName evidence="7">UBA domain-containing protein</fullName>
    </recommendedName>
</protein>
<dbReference type="PROSITE" id="PS50030">
    <property type="entry name" value="UBA"/>
    <property type="match status" value="1"/>
</dbReference>
<comment type="similarity">
    <text evidence="2">Belongs to the peptidase S54 family.</text>
</comment>
<evidence type="ECO:0000313" key="9">
    <source>
        <dbReference type="Proteomes" id="UP000054558"/>
    </source>
</evidence>
<dbReference type="InterPro" id="IPR035952">
    <property type="entry name" value="Rhomboid-like_sf"/>
</dbReference>
<evidence type="ECO:0000259" key="7">
    <source>
        <dbReference type="PROSITE" id="PS50030"/>
    </source>
</evidence>
<dbReference type="AlphaFoldDB" id="A0A1Y1IPG5"/>
<keyword evidence="3 6" id="KW-0812">Transmembrane</keyword>
<dbReference type="InterPro" id="IPR009060">
    <property type="entry name" value="UBA-like_sf"/>
</dbReference>
<feature type="transmembrane region" description="Helical" evidence="6">
    <location>
        <begin position="88"/>
        <end position="110"/>
    </location>
</feature>
<dbReference type="OMA" id="NYQDHRP"/>
<dbReference type="Pfam" id="PF01694">
    <property type="entry name" value="Rhomboid"/>
    <property type="match status" value="1"/>
</dbReference>
<gene>
    <name evidence="8" type="ORF">KFL_007760080</name>
</gene>
<proteinExistence type="inferred from homology"/>
<dbReference type="InterPro" id="IPR022764">
    <property type="entry name" value="Peptidase_S54_rhomboid_dom"/>
</dbReference>
<evidence type="ECO:0000256" key="2">
    <source>
        <dbReference type="ARBA" id="ARBA00009045"/>
    </source>
</evidence>
<dbReference type="GO" id="GO:0004252">
    <property type="term" value="F:serine-type endopeptidase activity"/>
    <property type="evidence" value="ECO:0000318"/>
    <property type="project" value="GO_Central"/>
</dbReference>
<keyword evidence="5 6" id="KW-0472">Membrane</keyword>
<evidence type="ECO:0000256" key="6">
    <source>
        <dbReference type="SAM" id="Phobius"/>
    </source>
</evidence>
<feature type="transmembrane region" description="Helical" evidence="6">
    <location>
        <begin position="117"/>
        <end position="138"/>
    </location>
</feature>
<evidence type="ECO:0000256" key="5">
    <source>
        <dbReference type="ARBA" id="ARBA00023136"/>
    </source>
</evidence>
<dbReference type="EMBL" id="DF237725">
    <property type="protein sequence ID" value="GAQ91389.1"/>
    <property type="molecule type" value="Genomic_DNA"/>
</dbReference>
<dbReference type="Pfam" id="PF00627">
    <property type="entry name" value="UBA"/>
    <property type="match status" value="1"/>
</dbReference>
<feature type="transmembrane region" description="Helical" evidence="6">
    <location>
        <begin position="16"/>
        <end position="38"/>
    </location>
</feature>
<evidence type="ECO:0000313" key="8">
    <source>
        <dbReference type="EMBL" id="GAQ91389.1"/>
    </source>
</evidence>
<feature type="transmembrane region" description="Helical" evidence="6">
    <location>
        <begin position="50"/>
        <end position="76"/>
    </location>
</feature>
<organism evidence="8 9">
    <name type="scientific">Klebsormidium nitens</name>
    <name type="common">Green alga</name>
    <name type="synonym">Ulothrix nitens</name>
    <dbReference type="NCBI Taxonomy" id="105231"/>
    <lineage>
        <taxon>Eukaryota</taxon>
        <taxon>Viridiplantae</taxon>
        <taxon>Streptophyta</taxon>
        <taxon>Klebsormidiophyceae</taxon>
        <taxon>Klebsormidiales</taxon>
        <taxon>Klebsormidiaceae</taxon>
        <taxon>Klebsormidium</taxon>
    </lineage>
</organism>
<comment type="subcellular location">
    <subcellularLocation>
        <location evidence="1">Membrane</location>
        <topology evidence="1">Multi-pass membrane protein</topology>
    </subcellularLocation>
</comment>
<dbReference type="SUPFAM" id="SSF144091">
    <property type="entry name" value="Rhomboid-like"/>
    <property type="match status" value="1"/>
</dbReference>
<dbReference type="Gene3D" id="1.10.8.10">
    <property type="entry name" value="DNA helicase RuvA subunit, C-terminal domain"/>
    <property type="match status" value="1"/>
</dbReference>
<evidence type="ECO:0000256" key="4">
    <source>
        <dbReference type="ARBA" id="ARBA00022989"/>
    </source>
</evidence>
<keyword evidence="4 6" id="KW-1133">Transmembrane helix</keyword>
<dbReference type="SUPFAM" id="SSF46934">
    <property type="entry name" value="UBA-like"/>
    <property type="match status" value="1"/>
</dbReference>
<dbReference type="Proteomes" id="UP000054558">
    <property type="component" value="Unassembled WGS sequence"/>
</dbReference>
<feature type="domain" description="UBA" evidence="7">
    <location>
        <begin position="287"/>
        <end position="327"/>
    </location>
</feature>
<keyword evidence="9" id="KW-1185">Reference proteome</keyword>
<dbReference type="OrthoDB" id="272778at2759"/>
<dbReference type="Gene3D" id="1.20.1540.10">
    <property type="entry name" value="Rhomboid-like"/>
    <property type="match status" value="1"/>
</dbReference>
<accession>A0A1Y1IPG5</accession>
<dbReference type="STRING" id="105231.A0A1Y1IPG5"/>
<dbReference type="SMART" id="SM00165">
    <property type="entry name" value="UBA"/>
    <property type="match status" value="1"/>
</dbReference>
<reference evidence="8 9" key="1">
    <citation type="journal article" date="2014" name="Nat. Commun.">
        <title>Klebsormidium flaccidum genome reveals primary factors for plant terrestrial adaptation.</title>
        <authorList>
            <person name="Hori K."/>
            <person name="Maruyama F."/>
            <person name="Fujisawa T."/>
            <person name="Togashi T."/>
            <person name="Yamamoto N."/>
            <person name="Seo M."/>
            <person name="Sato S."/>
            <person name="Yamada T."/>
            <person name="Mori H."/>
            <person name="Tajima N."/>
            <person name="Moriyama T."/>
            <person name="Ikeuchi M."/>
            <person name="Watanabe M."/>
            <person name="Wada H."/>
            <person name="Kobayashi K."/>
            <person name="Saito M."/>
            <person name="Masuda T."/>
            <person name="Sasaki-Sekimoto Y."/>
            <person name="Mashiguchi K."/>
            <person name="Awai K."/>
            <person name="Shimojima M."/>
            <person name="Masuda S."/>
            <person name="Iwai M."/>
            <person name="Nobusawa T."/>
            <person name="Narise T."/>
            <person name="Kondo S."/>
            <person name="Saito H."/>
            <person name="Sato R."/>
            <person name="Murakawa M."/>
            <person name="Ihara Y."/>
            <person name="Oshima-Yamada Y."/>
            <person name="Ohtaka K."/>
            <person name="Satoh M."/>
            <person name="Sonobe K."/>
            <person name="Ishii M."/>
            <person name="Ohtani R."/>
            <person name="Kanamori-Sato M."/>
            <person name="Honoki R."/>
            <person name="Miyazaki D."/>
            <person name="Mochizuki H."/>
            <person name="Umetsu J."/>
            <person name="Higashi K."/>
            <person name="Shibata D."/>
            <person name="Kamiya Y."/>
            <person name="Sato N."/>
            <person name="Nakamura Y."/>
            <person name="Tabata S."/>
            <person name="Ida S."/>
            <person name="Kurokawa K."/>
            <person name="Ohta H."/>
        </authorList>
    </citation>
    <scope>NUCLEOTIDE SEQUENCE [LARGE SCALE GENOMIC DNA]</scope>
    <source>
        <strain evidence="8 9">NIES-2285</strain>
    </source>
</reference>
<name>A0A1Y1IPG5_KLENI</name>